<sequence>MRRFVEGVDRNQSTLFPESLEDWVHQDNPVRVIDAFVEELDLAALGFGGVDPAATGRPSYHPAVLLKLYVYGYLNRVQSSRRIEREAGCNVEVMWLTGRLVPDHKTIADSRRDNGAAIRKV</sequence>
<dbReference type="Proteomes" id="UP000192917">
    <property type="component" value="Unassembled WGS sequence"/>
</dbReference>
<dbReference type="Pfam" id="PF05598">
    <property type="entry name" value="DUF772"/>
    <property type="match status" value="1"/>
</dbReference>
<protein>
    <submittedName>
        <fullName evidence="2">Transposase</fullName>
    </submittedName>
</protein>
<evidence type="ECO:0000313" key="2">
    <source>
        <dbReference type="EMBL" id="SMF28177.1"/>
    </source>
</evidence>
<dbReference type="RefSeq" id="WP_143596230.1">
    <property type="nucleotide sequence ID" value="NZ_FWZX01000009.1"/>
</dbReference>
<dbReference type="PANTHER" id="PTHR33408:SF2">
    <property type="entry name" value="TRANSPOSASE DDE DOMAIN-CONTAINING PROTEIN"/>
    <property type="match status" value="1"/>
</dbReference>
<feature type="domain" description="Transposase InsH N-terminal" evidence="1">
    <location>
        <begin position="19"/>
        <end position="112"/>
    </location>
</feature>
<accession>A0A1Y6BZ71</accession>
<proteinExistence type="predicted"/>
<reference evidence="2 3" key="1">
    <citation type="submission" date="2017-04" db="EMBL/GenBank/DDBJ databases">
        <authorList>
            <person name="Afonso C.L."/>
            <person name="Miller P.J."/>
            <person name="Scott M.A."/>
            <person name="Spackman E."/>
            <person name="Goraichik I."/>
            <person name="Dimitrov K.M."/>
            <person name="Suarez D.L."/>
            <person name="Swayne D.E."/>
        </authorList>
    </citation>
    <scope>NUCLEOTIDE SEQUENCE [LARGE SCALE GENOMIC DNA]</scope>
    <source>
        <strain evidence="2 3">USBA 355</strain>
    </source>
</reference>
<organism evidence="2 3">
    <name type="scientific">Tistlia consotensis USBA 355</name>
    <dbReference type="NCBI Taxonomy" id="560819"/>
    <lineage>
        <taxon>Bacteria</taxon>
        <taxon>Pseudomonadati</taxon>
        <taxon>Pseudomonadota</taxon>
        <taxon>Alphaproteobacteria</taxon>
        <taxon>Rhodospirillales</taxon>
        <taxon>Rhodovibrionaceae</taxon>
        <taxon>Tistlia</taxon>
    </lineage>
</organism>
<name>A0A1Y6BZ71_9PROT</name>
<evidence type="ECO:0000259" key="1">
    <source>
        <dbReference type="Pfam" id="PF05598"/>
    </source>
</evidence>
<evidence type="ECO:0000313" key="3">
    <source>
        <dbReference type="Proteomes" id="UP000192917"/>
    </source>
</evidence>
<feature type="non-terminal residue" evidence="2">
    <location>
        <position position="121"/>
    </location>
</feature>
<dbReference type="AlphaFoldDB" id="A0A1Y6BZ71"/>
<dbReference type="PANTHER" id="PTHR33408">
    <property type="entry name" value="TRANSPOSASE"/>
    <property type="match status" value="1"/>
</dbReference>
<keyword evidence="3" id="KW-1185">Reference proteome</keyword>
<gene>
    <name evidence="2" type="ORF">SAMN05428998_109156</name>
</gene>
<dbReference type="EMBL" id="FWZX01000009">
    <property type="protein sequence ID" value="SMF28177.1"/>
    <property type="molecule type" value="Genomic_DNA"/>
</dbReference>
<dbReference type="InterPro" id="IPR008490">
    <property type="entry name" value="Transposase_InsH_N"/>
</dbReference>
<dbReference type="STRING" id="560819.SAMN05428998_109156"/>